<protein>
    <submittedName>
        <fullName evidence="5">TPR-like protein</fullName>
    </submittedName>
</protein>
<accession>A0A167GP24</accession>
<gene>
    <name evidence="5" type="ORF">CALVIDRAFT_568819</name>
</gene>
<evidence type="ECO:0000256" key="1">
    <source>
        <dbReference type="ARBA" id="ARBA00022737"/>
    </source>
</evidence>
<dbReference type="PANTHER" id="PTHR15704">
    <property type="entry name" value="SUPERKILLER 3 PROTEIN-RELATED"/>
    <property type="match status" value="1"/>
</dbReference>
<dbReference type="InterPro" id="IPR019734">
    <property type="entry name" value="TPR_rpt"/>
</dbReference>
<evidence type="ECO:0000256" key="2">
    <source>
        <dbReference type="ARBA" id="ARBA00022803"/>
    </source>
</evidence>
<keyword evidence="6" id="KW-1185">Reference proteome</keyword>
<keyword evidence="1" id="KW-0677">Repeat</keyword>
<dbReference type="Proteomes" id="UP000076738">
    <property type="component" value="Unassembled WGS sequence"/>
</dbReference>
<feature type="repeat" description="TPR" evidence="3">
    <location>
        <begin position="996"/>
        <end position="1029"/>
    </location>
</feature>
<dbReference type="SMART" id="SM00028">
    <property type="entry name" value="TPR"/>
    <property type="match status" value="14"/>
</dbReference>
<dbReference type="SUPFAM" id="SSF48452">
    <property type="entry name" value="TPR-like"/>
    <property type="match status" value="5"/>
</dbReference>
<dbReference type="InterPro" id="IPR040962">
    <property type="entry name" value="TPR_22"/>
</dbReference>
<dbReference type="Pfam" id="PF18833">
    <property type="entry name" value="TPR_22"/>
    <property type="match status" value="1"/>
</dbReference>
<evidence type="ECO:0000313" key="6">
    <source>
        <dbReference type="Proteomes" id="UP000076738"/>
    </source>
</evidence>
<name>A0A167GP24_CALVF</name>
<dbReference type="InterPro" id="IPR039226">
    <property type="entry name" value="Ski3/TTC37"/>
</dbReference>
<sequence>MSSFTKSKLKLARDSIQKKDWAGAKAAAGQVLEFEKENYNALVFLGLACLELGEVHEGEQAYKQAIILQPSNPLAHQGLSRLFLRTSNWPAYADSLKQLAELFAASGDAQRCAGAVQRLVELRRERGTRAELIAALSLMLPSSPVYATLEQLPAPEPTAPTASGVHEVQLAMADGLQVLQEVVDLSEREEEEQIKKEVEKRRTRLGAGTAEEIRRAVRREVGATSQLPHLYTELLNHPSTSDELRRDTERKLLRLKLGTLTALPKASSKSALREEVLDMAKGQVLLGIPDELAWLIWAEWRDVEGLEGYDWGLMRRFRAVFPQSGLGRVVKGYFKYMGIPLLEEEEEEEQGEEGEEEDGYDLLLESAEACPESIIAQRMLAEAQRLEEDWPGLVRTAEGGLALVQKHELETGQALPLVTKSLNTELATALVHLHPPKHHPRALRLLDQVLAQDPNSVPALMGRGYVLQTQGKWGESAILFSKVVGLEQAKRESAEGDEADATGSMEVVEIEAREERAWCWVRNGVGEKGEEGLREAVGLWDASPHPGIGRQQARAWWRLGRCLWENGQRYEEAYKAFIASLKRLPTFAPAFTSLGIYYSEVASPPDPQRASKCFQKAFELDARESGAARRLAEGFAEEGEWDLTEVVARRTIEGEGGLEKGETVASTAKRYLPQNAWAWKALGAVELQRRSFAPAIQAFQIALRADQADAASWLRLGEAYARSGRQVAAIKALNRAQELDPDNWVCAFLMAEVECEIGRFDAAITVFEELAEKRPEDAGVLNALAGAYLAYGRAQVDTGFLGRSEGSFWCALAVARKLIGGDSNFRRLGWKTLCDALYELAVCATFEHPDEAYEALRAVERLLQGSDVGKGVLGNLLGAVGLTKALGQGTDGLVALKLSLLGSEYRVALTQFDNTGLSSAWFDLAIGLRRLTSLLPVADDIEPYLKESLRCVKEAIRADPKDPSYWNALGVMSFEKSPRLAQHAFLSAIQIDNKDPLMWTNVGFLYLFHEDVELANQAFLRAQTLDPDQPLAWLGQAMLAAHNGDESDARALFEHAVVISAGSMLEASHVFGTRLLNDRDTLQSQTRTDRLFLAFSALDRYCRERPTSSTVLHLHGLICEQLGQTNLAERRVQEAIALLEKEYETSEDKAIERRYAVAHGNLGRLLLANGKYEEALQAFSTAVNLLSDEIDDTDREATTLRAQAALGTGLAHFLLNDLESALSTLEVAHQQVSESYPEVKGHITLTLAKVLWALGSEEARETAKSQLLECISADPHNLSAITALASIGSLTGDGDLLTAALAELDALPSFERVSVDPGGEVDFLLSTHHLANGDVQLAIAVAEEALAVQPGSLHARHNVARLLLMSGSPLTAREVLPRQGLPGDAQSRRLSALIDLALKERGELDVDEFVADGVNGNGEEVVKRIEPKEDARRAVMAAPWEASNWGSAILCSSA</sequence>
<feature type="repeat" description="TPR" evidence="3">
    <location>
        <begin position="676"/>
        <end position="709"/>
    </location>
</feature>
<dbReference type="Gene3D" id="1.25.40.10">
    <property type="entry name" value="Tetratricopeptide repeat domain"/>
    <property type="match status" value="5"/>
</dbReference>
<proteinExistence type="predicted"/>
<dbReference type="Pfam" id="PF13432">
    <property type="entry name" value="TPR_16"/>
    <property type="match status" value="7"/>
</dbReference>
<feature type="repeat" description="TPR" evidence="3">
    <location>
        <begin position="1156"/>
        <end position="1189"/>
    </location>
</feature>
<dbReference type="GO" id="GO:0055087">
    <property type="term" value="C:Ski complex"/>
    <property type="evidence" value="ECO:0007669"/>
    <property type="project" value="InterPro"/>
</dbReference>
<evidence type="ECO:0000256" key="3">
    <source>
        <dbReference type="PROSITE-ProRule" id="PRU00339"/>
    </source>
</evidence>
<dbReference type="EMBL" id="KV417335">
    <property type="protein sequence ID" value="KZO90759.1"/>
    <property type="molecule type" value="Genomic_DNA"/>
</dbReference>
<evidence type="ECO:0000313" key="5">
    <source>
        <dbReference type="EMBL" id="KZO90759.1"/>
    </source>
</evidence>
<dbReference type="InterPro" id="IPR011990">
    <property type="entry name" value="TPR-like_helical_dom_sf"/>
</dbReference>
<organism evidence="5 6">
    <name type="scientific">Calocera viscosa (strain TUFC12733)</name>
    <dbReference type="NCBI Taxonomy" id="1330018"/>
    <lineage>
        <taxon>Eukaryota</taxon>
        <taxon>Fungi</taxon>
        <taxon>Dikarya</taxon>
        <taxon>Basidiomycota</taxon>
        <taxon>Agaricomycotina</taxon>
        <taxon>Dacrymycetes</taxon>
        <taxon>Dacrymycetales</taxon>
        <taxon>Dacrymycetaceae</taxon>
        <taxon>Calocera</taxon>
    </lineage>
</organism>
<evidence type="ECO:0000256" key="4">
    <source>
        <dbReference type="SAM" id="Coils"/>
    </source>
</evidence>
<dbReference type="GO" id="GO:0006401">
    <property type="term" value="P:RNA catabolic process"/>
    <property type="evidence" value="ECO:0007669"/>
    <property type="project" value="InterPro"/>
</dbReference>
<keyword evidence="2 3" id="KW-0802">TPR repeat</keyword>
<feature type="coiled-coil region" evidence="4">
    <location>
        <begin position="1183"/>
        <end position="1235"/>
    </location>
</feature>
<dbReference type="PROSITE" id="PS50005">
    <property type="entry name" value="TPR"/>
    <property type="match status" value="5"/>
</dbReference>
<reference evidence="5 6" key="1">
    <citation type="journal article" date="2016" name="Mol. Biol. Evol.">
        <title>Comparative Genomics of Early-Diverging Mushroom-Forming Fungi Provides Insights into the Origins of Lignocellulose Decay Capabilities.</title>
        <authorList>
            <person name="Nagy L.G."/>
            <person name="Riley R."/>
            <person name="Tritt A."/>
            <person name="Adam C."/>
            <person name="Daum C."/>
            <person name="Floudas D."/>
            <person name="Sun H."/>
            <person name="Yadav J.S."/>
            <person name="Pangilinan J."/>
            <person name="Larsson K.H."/>
            <person name="Matsuura K."/>
            <person name="Barry K."/>
            <person name="Labutti K."/>
            <person name="Kuo R."/>
            <person name="Ohm R.A."/>
            <person name="Bhattacharya S.S."/>
            <person name="Shirouzu T."/>
            <person name="Yoshinaga Y."/>
            <person name="Martin F.M."/>
            <person name="Grigoriev I.V."/>
            <person name="Hibbett D.S."/>
        </authorList>
    </citation>
    <scope>NUCLEOTIDE SEQUENCE [LARGE SCALE GENOMIC DNA]</scope>
    <source>
        <strain evidence="5 6">TUFC12733</strain>
    </source>
</reference>
<feature type="repeat" description="TPR" evidence="3">
    <location>
        <begin position="39"/>
        <end position="72"/>
    </location>
</feature>
<keyword evidence="4" id="KW-0175">Coiled coil</keyword>
<dbReference type="OrthoDB" id="421075at2759"/>
<dbReference type="PANTHER" id="PTHR15704:SF7">
    <property type="entry name" value="SUPERKILLER COMPLEX PROTEIN 3"/>
    <property type="match status" value="1"/>
</dbReference>
<feature type="repeat" description="TPR" evidence="3">
    <location>
        <begin position="710"/>
        <end position="743"/>
    </location>
</feature>
<dbReference type="STRING" id="1330018.A0A167GP24"/>